<dbReference type="SUPFAM" id="SSF54695">
    <property type="entry name" value="POZ domain"/>
    <property type="match status" value="1"/>
</dbReference>
<evidence type="ECO:0008006" key="4">
    <source>
        <dbReference type="Google" id="ProtNLM"/>
    </source>
</evidence>
<feature type="region of interest" description="Disordered" evidence="1">
    <location>
        <begin position="84"/>
        <end position="130"/>
    </location>
</feature>
<evidence type="ECO:0000256" key="1">
    <source>
        <dbReference type="SAM" id="MobiDB-lite"/>
    </source>
</evidence>
<dbReference type="CDD" id="cd18186">
    <property type="entry name" value="BTB_POZ_ZBTB_KLHL-like"/>
    <property type="match status" value="1"/>
</dbReference>
<feature type="compositionally biased region" description="Polar residues" evidence="1">
    <location>
        <begin position="119"/>
        <end position="130"/>
    </location>
</feature>
<dbReference type="Proteomes" id="UP000019478">
    <property type="component" value="Unassembled WGS sequence"/>
</dbReference>
<organism evidence="2 3">
    <name type="scientific">Capronia epimyces CBS 606.96</name>
    <dbReference type="NCBI Taxonomy" id="1182542"/>
    <lineage>
        <taxon>Eukaryota</taxon>
        <taxon>Fungi</taxon>
        <taxon>Dikarya</taxon>
        <taxon>Ascomycota</taxon>
        <taxon>Pezizomycotina</taxon>
        <taxon>Eurotiomycetes</taxon>
        <taxon>Chaetothyriomycetidae</taxon>
        <taxon>Chaetothyriales</taxon>
        <taxon>Herpotrichiellaceae</taxon>
        <taxon>Capronia</taxon>
    </lineage>
</organism>
<dbReference type="EMBL" id="AMGY01000001">
    <property type="protein sequence ID" value="EXJ91789.1"/>
    <property type="molecule type" value="Genomic_DNA"/>
</dbReference>
<evidence type="ECO:0000313" key="2">
    <source>
        <dbReference type="EMBL" id="EXJ91789.1"/>
    </source>
</evidence>
<sequence length="333" mass="36111">MTGLQATVTDFSGAPTPVGSPNPSALSQEKLYAVLTEHLNKIDATMKGANIAAGKTRLTKEEIDEVKSAFKHVTLIDAEPSGKLDAGASHASKPENDNIVRGAGEKTNNTKTAGDKAGATSTRVSTAKQSAPSMDHKVAIPLSSWASLPVLVVVDNAHFYVHTDVLGRMFSKVLFAPGGSYSIARCSANVFQTALNFMYRGNLQELELDTIDDEDLAANLFQFAKEHANTVLLAGLLQTRELDLLASQHLQYVAYIYKAGVPDARFRQHFKDQLVDALNDEFEHGHNSDNTEPAIMLRLQTYLNEAGCAFDDITESLHFLWTTAMGLNAWAAS</sequence>
<dbReference type="AlphaFoldDB" id="W9ZB74"/>
<gene>
    <name evidence="2" type="ORF">A1O3_00339</name>
</gene>
<comment type="caution">
    <text evidence="2">The sequence shown here is derived from an EMBL/GenBank/DDBJ whole genome shotgun (WGS) entry which is preliminary data.</text>
</comment>
<dbReference type="RefSeq" id="XP_007728679.1">
    <property type="nucleotide sequence ID" value="XM_007730489.1"/>
</dbReference>
<feature type="region of interest" description="Disordered" evidence="1">
    <location>
        <begin position="1"/>
        <end position="24"/>
    </location>
</feature>
<name>W9ZB74_9EURO</name>
<protein>
    <recommendedName>
        <fullName evidence="4">BTB domain-containing protein</fullName>
    </recommendedName>
</protein>
<dbReference type="HOGENOM" id="CLU_834188_0_0_1"/>
<reference evidence="2 3" key="1">
    <citation type="submission" date="2013-03" db="EMBL/GenBank/DDBJ databases">
        <title>The Genome Sequence of Capronia epimyces CBS 606.96.</title>
        <authorList>
            <consortium name="The Broad Institute Genomics Platform"/>
            <person name="Cuomo C."/>
            <person name="de Hoog S."/>
            <person name="Gorbushina A."/>
            <person name="Walker B."/>
            <person name="Young S.K."/>
            <person name="Zeng Q."/>
            <person name="Gargeya S."/>
            <person name="Fitzgerald M."/>
            <person name="Haas B."/>
            <person name="Abouelleil A."/>
            <person name="Allen A.W."/>
            <person name="Alvarado L."/>
            <person name="Arachchi H.M."/>
            <person name="Berlin A.M."/>
            <person name="Chapman S.B."/>
            <person name="Gainer-Dewar J."/>
            <person name="Goldberg J."/>
            <person name="Griggs A."/>
            <person name="Gujja S."/>
            <person name="Hansen M."/>
            <person name="Howarth C."/>
            <person name="Imamovic A."/>
            <person name="Ireland A."/>
            <person name="Larimer J."/>
            <person name="McCowan C."/>
            <person name="Murphy C."/>
            <person name="Pearson M."/>
            <person name="Poon T.W."/>
            <person name="Priest M."/>
            <person name="Roberts A."/>
            <person name="Saif S."/>
            <person name="Shea T."/>
            <person name="Sisk P."/>
            <person name="Sykes S."/>
            <person name="Wortman J."/>
            <person name="Nusbaum C."/>
            <person name="Birren B."/>
        </authorList>
    </citation>
    <scope>NUCLEOTIDE SEQUENCE [LARGE SCALE GENOMIC DNA]</scope>
    <source>
        <strain evidence="2 3">CBS 606.96</strain>
    </source>
</reference>
<accession>W9ZB74</accession>
<evidence type="ECO:0000313" key="3">
    <source>
        <dbReference type="Proteomes" id="UP000019478"/>
    </source>
</evidence>
<feature type="compositionally biased region" description="Polar residues" evidence="1">
    <location>
        <begin position="1"/>
        <end position="10"/>
    </location>
</feature>
<keyword evidence="3" id="KW-1185">Reference proteome</keyword>
<dbReference type="InterPro" id="IPR011333">
    <property type="entry name" value="SKP1/BTB/POZ_sf"/>
</dbReference>
<dbReference type="GeneID" id="19164479"/>
<proteinExistence type="predicted"/>